<dbReference type="Pfam" id="PF00293">
    <property type="entry name" value="NUDIX"/>
    <property type="match status" value="1"/>
</dbReference>
<name>A0A397NSZ2_9SPHN</name>
<dbReference type="RefSeq" id="WP_119037096.1">
    <property type="nucleotide sequence ID" value="NZ_QXDC01000004.1"/>
</dbReference>
<dbReference type="GO" id="GO:0005829">
    <property type="term" value="C:cytosol"/>
    <property type="evidence" value="ECO:0007669"/>
    <property type="project" value="TreeGrafter"/>
</dbReference>
<keyword evidence="7" id="KW-0460">Magnesium</keyword>
<dbReference type="GO" id="GO:0006742">
    <property type="term" value="P:NADP+ catabolic process"/>
    <property type="evidence" value="ECO:0007669"/>
    <property type="project" value="TreeGrafter"/>
</dbReference>
<dbReference type="NCBIfam" id="NF001299">
    <property type="entry name" value="PRK00241.1"/>
    <property type="match status" value="1"/>
</dbReference>
<dbReference type="InterPro" id="IPR015376">
    <property type="entry name" value="Znr_NADH_PPase"/>
</dbReference>
<evidence type="ECO:0000259" key="11">
    <source>
        <dbReference type="PROSITE" id="PS51462"/>
    </source>
</evidence>
<evidence type="ECO:0000256" key="5">
    <source>
        <dbReference type="ARBA" id="ARBA00022723"/>
    </source>
</evidence>
<dbReference type="PRINTS" id="PR00502">
    <property type="entry name" value="NUDIXFAMILY"/>
</dbReference>
<evidence type="ECO:0000256" key="6">
    <source>
        <dbReference type="ARBA" id="ARBA00022801"/>
    </source>
</evidence>
<dbReference type="InterPro" id="IPR020476">
    <property type="entry name" value="Nudix_hydrolase"/>
</dbReference>
<evidence type="ECO:0000313" key="12">
    <source>
        <dbReference type="EMBL" id="RIA37845.1"/>
    </source>
</evidence>
<dbReference type="Proteomes" id="UP000266568">
    <property type="component" value="Unassembled WGS sequence"/>
</dbReference>
<dbReference type="AlphaFoldDB" id="A0A397NSZ2"/>
<dbReference type="EC" id="3.6.1.22" evidence="4"/>
<dbReference type="OrthoDB" id="9791656at2"/>
<dbReference type="Gene3D" id="3.90.79.20">
    <property type="match status" value="1"/>
</dbReference>
<dbReference type="InterPro" id="IPR015375">
    <property type="entry name" value="NADH_PPase-like_N"/>
</dbReference>
<sequence length="305" mass="32568">MMRPGFTGGTLDRADHLRQDADGVARARIDLRARLLVLNGAEPEVDEAGLLGWTSLAEAPDGAELILLGLDDGRPRFAAHVPGTRVSPQRSPALFRALDQMQPGEAATYAAARSLIDWHARHGFCANCGGATTPFKAGWARSCGGCGGEHFPRVDPVVIMIAEHEGRALLGRGANWPERRYSALAGFVEPGESIEEAVAREIAEEAGVRVADVRYIASQPWPFPSSLMIACVGAAEHDAITLDTTELEDAIWVSRAEVRAALAGEDAPFIAAPPYAIAHTLLSVWAAERAGAVSKSLFRDFSNNP</sequence>
<evidence type="ECO:0000256" key="2">
    <source>
        <dbReference type="ARBA" id="ARBA00001947"/>
    </source>
</evidence>
<keyword evidence="5" id="KW-0479">Metal-binding</keyword>
<dbReference type="CDD" id="cd03429">
    <property type="entry name" value="NUDIX_NADH_pyrophosphatase_Nudt13"/>
    <property type="match status" value="1"/>
</dbReference>
<evidence type="ECO:0000256" key="4">
    <source>
        <dbReference type="ARBA" id="ARBA00012381"/>
    </source>
</evidence>
<comment type="cofactor">
    <cofactor evidence="1">
        <name>Mg(2+)</name>
        <dbReference type="ChEBI" id="CHEBI:18420"/>
    </cofactor>
</comment>
<dbReference type="Pfam" id="PF09296">
    <property type="entry name" value="NUDIX-like"/>
    <property type="match status" value="1"/>
</dbReference>
<proteinExistence type="inferred from homology"/>
<evidence type="ECO:0000256" key="1">
    <source>
        <dbReference type="ARBA" id="ARBA00001946"/>
    </source>
</evidence>
<comment type="caution">
    <text evidence="12">The sequence shown here is derived from an EMBL/GenBank/DDBJ whole genome shotgun (WGS) entry which is preliminary data.</text>
</comment>
<evidence type="ECO:0000256" key="10">
    <source>
        <dbReference type="RuleBase" id="RU003476"/>
    </source>
</evidence>
<dbReference type="Gene3D" id="3.90.79.10">
    <property type="entry name" value="Nucleoside Triphosphate Pyrophosphohydrolase"/>
    <property type="match status" value="1"/>
</dbReference>
<feature type="domain" description="Nudix hydrolase" evidence="11">
    <location>
        <begin position="152"/>
        <end position="283"/>
    </location>
</feature>
<dbReference type="GO" id="GO:0046872">
    <property type="term" value="F:metal ion binding"/>
    <property type="evidence" value="ECO:0007669"/>
    <property type="project" value="UniProtKB-KW"/>
</dbReference>
<dbReference type="SUPFAM" id="SSF55811">
    <property type="entry name" value="Nudix"/>
    <property type="match status" value="1"/>
</dbReference>
<accession>A0A397NSZ2</accession>
<dbReference type="PANTHER" id="PTHR42904:SF6">
    <property type="entry name" value="NAD-CAPPED RNA HYDROLASE NUDT12"/>
    <property type="match status" value="1"/>
</dbReference>
<dbReference type="GO" id="GO:0019677">
    <property type="term" value="P:NAD+ catabolic process"/>
    <property type="evidence" value="ECO:0007669"/>
    <property type="project" value="TreeGrafter"/>
</dbReference>
<reference evidence="12 13" key="1">
    <citation type="submission" date="2018-08" db="EMBL/GenBank/DDBJ databases">
        <title>Genomic Encyclopedia of Type Strains, Phase IV (KMG-IV): sequencing the most valuable type-strain genomes for metagenomic binning, comparative biology and taxonomic classification.</title>
        <authorList>
            <person name="Goeker M."/>
        </authorList>
    </citation>
    <scope>NUCLEOTIDE SEQUENCE [LARGE SCALE GENOMIC DNA]</scope>
    <source>
        <strain evidence="12 13">DSM 25527</strain>
    </source>
</reference>
<dbReference type="Pfam" id="PF09297">
    <property type="entry name" value="Zn_ribbon_NUD"/>
    <property type="match status" value="1"/>
</dbReference>
<keyword evidence="8" id="KW-0520">NAD</keyword>
<dbReference type="InterPro" id="IPR020084">
    <property type="entry name" value="NUDIX_hydrolase_CS"/>
</dbReference>
<evidence type="ECO:0000256" key="9">
    <source>
        <dbReference type="ARBA" id="ARBA00023679"/>
    </source>
</evidence>
<comment type="similarity">
    <text evidence="3">Belongs to the Nudix hydrolase family. NudC subfamily.</text>
</comment>
<keyword evidence="6 10" id="KW-0378">Hydrolase</keyword>
<dbReference type="InterPro" id="IPR000086">
    <property type="entry name" value="NUDIX_hydrolase_dom"/>
</dbReference>
<evidence type="ECO:0000313" key="13">
    <source>
        <dbReference type="Proteomes" id="UP000266568"/>
    </source>
</evidence>
<protein>
    <recommendedName>
        <fullName evidence="4">NAD(+) diphosphatase</fullName>
        <ecNumber evidence="4">3.6.1.22</ecNumber>
    </recommendedName>
</protein>
<dbReference type="EMBL" id="QXDC01000004">
    <property type="protein sequence ID" value="RIA37845.1"/>
    <property type="molecule type" value="Genomic_DNA"/>
</dbReference>
<keyword evidence="13" id="KW-1185">Reference proteome</keyword>
<organism evidence="12 13">
    <name type="scientific">Hephaestia caeni</name>
    <dbReference type="NCBI Taxonomy" id="645617"/>
    <lineage>
        <taxon>Bacteria</taxon>
        <taxon>Pseudomonadati</taxon>
        <taxon>Pseudomonadota</taxon>
        <taxon>Alphaproteobacteria</taxon>
        <taxon>Sphingomonadales</taxon>
        <taxon>Sphingomonadaceae</taxon>
        <taxon>Hephaestia</taxon>
    </lineage>
</organism>
<dbReference type="InterPro" id="IPR050241">
    <property type="entry name" value="NAD-cap_RNA_hydrolase_NudC"/>
</dbReference>
<gene>
    <name evidence="12" type="ORF">DFR49_3734</name>
</gene>
<dbReference type="InterPro" id="IPR049734">
    <property type="entry name" value="NudC-like_C"/>
</dbReference>
<evidence type="ECO:0000256" key="7">
    <source>
        <dbReference type="ARBA" id="ARBA00022842"/>
    </source>
</evidence>
<comment type="cofactor">
    <cofactor evidence="2">
        <name>Zn(2+)</name>
        <dbReference type="ChEBI" id="CHEBI:29105"/>
    </cofactor>
</comment>
<dbReference type="PANTHER" id="PTHR42904">
    <property type="entry name" value="NUDIX HYDROLASE, NUDC SUBFAMILY"/>
    <property type="match status" value="1"/>
</dbReference>
<dbReference type="InterPro" id="IPR015797">
    <property type="entry name" value="NUDIX_hydrolase-like_dom_sf"/>
</dbReference>
<dbReference type="PROSITE" id="PS00893">
    <property type="entry name" value="NUDIX_BOX"/>
    <property type="match status" value="1"/>
</dbReference>
<evidence type="ECO:0000256" key="3">
    <source>
        <dbReference type="ARBA" id="ARBA00009595"/>
    </source>
</evidence>
<dbReference type="GO" id="GO:0035529">
    <property type="term" value="F:NADH pyrophosphatase activity"/>
    <property type="evidence" value="ECO:0007669"/>
    <property type="project" value="TreeGrafter"/>
</dbReference>
<dbReference type="PROSITE" id="PS51462">
    <property type="entry name" value="NUDIX"/>
    <property type="match status" value="1"/>
</dbReference>
<comment type="catalytic activity">
    <reaction evidence="9">
        <text>a 5'-end NAD(+)-phospho-ribonucleoside in mRNA + H2O = a 5'-end phospho-adenosine-phospho-ribonucleoside in mRNA + beta-nicotinamide D-ribonucleotide + 2 H(+)</text>
        <dbReference type="Rhea" id="RHEA:60876"/>
        <dbReference type="Rhea" id="RHEA-COMP:15698"/>
        <dbReference type="Rhea" id="RHEA-COMP:15719"/>
        <dbReference type="ChEBI" id="CHEBI:14649"/>
        <dbReference type="ChEBI" id="CHEBI:15377"/>
        <dbReference type="ChEBI" id="CHEBI:15378"/>
        <dbReference type="ChEBI" id="CHEBI:144029"/>
        <dbReference type="ChEBI" id="CHEBI:144051"/>
    </reaction>
    <physiologicalReaction direction="left-to-right" evidence="9">
        <dbReference type="Rhea" id="RHEA:60877"/>
    </physiologicalReaction>
</comment>
<evidence type="ECO:0000256" key="8">
    <source>
        <dbReference type="ARBA" id="ARBA00023027"/>
    </source>
</evidence>